<comment type="caution">
    <text evidence="2">The sequence shown here is derived from an EMBL/GenBank/DDBJ whole genome shotgun (WGS) entry which is preliminary data.</text>
</comment>
<keyword evidence="1" id="KW-0472">Membrane</keyword>
<keyword evidence="1" id="KW-1133">Transmembrane helix</keyword>
<evidence type="ECO:0000256" key="1">
    <source>
        <dbReference type="SAM" id="Phobius"/>
    </source>
</evidence>
<proteinExistence type="predicted"/>
<dbReference type="SUPFAM" id="SSF52540">
    <property type="entry name" value="P-loop containing nucleoside triphosphate hydrolases"/>
    <property type="match status" value="1"/>
</dbReference>
<dbReference type="Proteomes" id="UP000555393">
    <property type="component" value="Unassembled WGS sequence"/>
</dbReference>
<protein>
    <submittedName>
        <fullName evidence="2">Mrp family chromosome partitioning ATPase</fullName>
    </submittedName>
</protein>
<keyword evidence="3" id="KW-1185">Reference proteome</keyword>
<evidence type="ECO:0000313" key="2">
    <source>
        <dbReference type="EMBL" id="MBB6261625.1"/>
    </source>
</evidence>
<keyword evidence="1" id="KW-0812">Transmembrane</keyword>
<dbReference type="AlphaFoldDB" id="A0A841LTN4"/>
<dbReference type="Gene3D" id="3.40.50.300">
    <property type="entry name" value="P-loop containing nucleotide triphosphate hydrolases"/>
    <property type="match status" value="1"/>
</dbReference>
<reference evidence="2 3" key="1">
    <citation type="submission" date="2020-08" db="EMBL/GenBank/DDBJ databases">
        <title>Genomic Encyclopedia of Type Strains, Phase IV (KMG-IV): sequencing the most valuable type-strain genomes for metagenomic binning, comparative biology and taxonomic classification.</title>
        <authorList>
            <person name="Goeker M."/>
        </authorList>
    </citation>
    <scope>NUCLEOTIDE SEQUENCE [LARGE SCALE GENOMIC DNA]</scope>
    <source>
        <strain evidence="2 3">DSM 22336</strain>
    </source>
</reference>
<name>A0A841LTN4_9HYPH</name>
<organism evidence="2 3">
    <name type="scientific">Paenochrobactrum gallinarii</name>
    <dbReference type="NCBI Taxonomy" id="643673"/>
    <lineage>
        <taxon>Bacteria</taxon>
        <taxon>Pseudomonadati</taxon>
        <taxon>Pseudomonadota</taxon>
        <taxon>Alphaproteobacteria</taxon>
        <taxon>Hyphomicrobiales</taxon>
        <taxon>Brucellaceae</taxon>
        <taxon>Paenochrobactrum</taxon>
    </lineage>
</organism>
<evidence type="ECO:0000313" key="3">
    <source>
        <dbReference type="Proteomes" id="UP000555393"/>
    </source>
</evidence>
<feature type="transmembrane region" description="Helical" evidence="1">
    <location>
        <begin position="72"/>
        <end position="92"/>
    </location>
</feature>
<accession>A0A841LTN4</accession>
<dbReference type="EMBL" id="JACIIU010000010">
    <property type="protein sequence ID" value="MBB6261625.1"/>
    <property type="molecule type" value="Genomic_DNA"/>
</dbReference>
<dbReference type="RefSeq" id="WP_184223144.1">
    <property type="nucleotide sequence ID" value="NZ_JACIIU010000010.1"/>
</dbReference>
<gene>
    <name evidence="2" type="ORF">FHS77_002184</name>
</gene>
<feature type="transmembrane region" description="Helical" evidence="1">
    <location>
        <begin position="31"/>
        <end position="52"/>
    </location>
</feature>
<dbReference type="InterPro" id="IPR027417">
    <property type="entry name" value="P-loop_NTPase"/>
</dbReference>
<sequence length="350" mass="38224">MSGKDTKRSFSFKEADVDSTVLFKSIWRNSYLIIGGAVLMGLIAWVVCYWIYPDALIIASRKSGISHAILSFKIISACCVSGVLLISSMVILSELMSGRALIAPFVEQKNVVEDEPHEIMPDTPVVAKHDEDSLMREEQSDPEPVQTMSDLQPALEKNENHYVVNVFARALHHLEISRILAISPEGDNGAVVTLELVRELADRGSRVILVDMTGTGAVSATMLDGHYEAGVTDLLVGRVRFADAIHADHYSDAHVMPLGSTDPSQAMKNEKDLSLIIGALETVYDLVVLECGPTWAADIAALVTHKTQIALTVYDCEREEIAKHAHDLSQSGYGTFIHLRVSEAAAPSTR</sequence>